<dbReference type="NCBIfam" id="TIGR03635">
    <property type="entry name" value="uS17_bact"/>
    <property type="match status" value="1"/>
</dbReference>
<organism evidence="6">
    <name type="scientific">Phaeophyceae sp</name>
    <dbReference type="NCBI Taxonomy" id="2249243"/>
    <lineage>
        <taxon>Eukaryota</taxon>
        <taxon>Sar</taxon>
        <taxon>Stramenopiles</taxon>
        <taxon>Ochrophyta</taxon>
        <taxon>PX clade</taxon>
        <taxon>Phaeophyceae</taxon>
    </lineage>
</organism>
<dbReference type="EMBL" id="MW266087">
    <property type="protein sequence ID" value="QSV12723.1"/>
    <property type="molecule type" value="Genomic_DNA"/>
</dbReference>
<dbReference type="InterPro" id="IPR019984">
    <property type="entry name" value="Ribosomal_uS17_bact/chlr"/>
</dbReference>
<evidence type="ECO:0000313" key="6">
    <source>
        <dbReference type="EMBL" id="QSV12723.1"/>
    </source>
</evidence>
<keyword evidence="6" id="KW-0934">Plastid</keyword>
<keyword evidence="4" id="KW-0687">Ribonucleoprotein</keyword>
<dbReference type="NCBIfam" id="NF004123">
    <property type="entry name" value="PRK05610.1"/>
    <property type="match status" value="1"/>
</dbReference>
<keyword evidence="2" id="KW-0694">RNA-binding</keyword>
<evidence type="ECO:0000256" key="5">
    <source>
        <dbReference type="ARBA" id="ARBA00035251"/>
    </source>
</evidence>
<dbReference type="AlphaFoldDB" id="A0A8E5BF39"/>
<evidence type="ECO:0000256" key="4">
    <source>
        <dbReference type="ARBA" id="ARBA00023274"/>
    </source>
</evidence>
<evidence type="ECO:0000256" key="1">
    <source>
        <dbReference type="ARBA" id="ARBA00002932"/>
    </source>
</evidence>
<dbReference type="GO" id="GO:0022627">
    <property type="term" value="C:cytosolic small ribosomal subunit"/>
    <property type="evidence" value="ECO:0007669"/>
    <property type="project" value="TreeGrafter"/>
</dbReference>
<geneLocation type="plastid" evidence="6"/>
<dbReference type="PANTHER" id="PTHR10744:SF1">
    <property type="entry name" value="SMALL RIBOSOMAL SUBUNIT PROTEIN US17M"/>
    <property type="match status" value="1"/>
</dbReference>
<dbReference type="HAMAP" id="MF_01345_B">
    <property type="entry name" value="Ribosomal_uS17_B"/>
    <property type="match status" value="1"/>
</dbReference>
<proteinExistence type="inferred from homology"/>
<protein>
    <recommendedName>
        <fullName evidence="5">Small ribosomal subunit protein uS17c</fullName>
    </recommendedName>
</protein>
<accession>A0A8E5BF39</accession>
<dbReference type="InterPro" id="IPR019979">
    <property type="entry name" value="Ribosomal_uS17_CS"/>
</dbReference>
<evidence type="ECO:0000256" key="3">
    <source>
        <dbReference type="ARBA" id="ARBA00022980"/>
    </source>
</evidence>
<dbReference type="GO" id="GO:0006412">
    <property type="term" value="P:translation"/>
    <property type="evidence" value="ECO:0007669"/>
    <property type="project" value="InterPro"/>
</dbReference>
<name>A0A8E5BF39_9PHAE</name>
<dbReference type="InterPro" id="IPR000266">
    <property type="entry name" value="Ribosomal_uS17"/>
</dbReference>
<sequence>MVRVQKLGIVVSNKMQKSIVVAVEYRYKHKFYSKIVIQTKRFLAHDNNNKCNLGDKVLIEESRPLSKTKHWIVKKIFTR</sequence>
<evidence type="ECO:0000256" key="2">
    <source>
        <dbReference type="ARBA" id="ARBA00022884"/>
    </source>
</evidence>
<dbReference type="PROSITE" id="PS00056">
    <property type="entry name" value="RIBOSOMAL_S17"/>
    <property type="match status" value="1"/>
</dbReference>
<dbReference type="GO" id="GO:0003735">
    <property type="term" value="F:structural constituent of ribosome"/>
    <property type="evidence" value="ECO:0007669"/>
    <property type="project" value="InterPro"/>
</dbReference>
<dbReference type="CDD" id="cd00364">
    <property type="entry name" value="Ribosomal_uS17"/>
    <property type="match status" value="1"/>
</dbReference>
<dbReference type="Pfam" id="PF00366">
    <property type="entry name" value="Ribosomal_S17"/>
    <property type="match status" value="1"/>
</dbReference>
<dbReference type="GO" id="GO:0003723">
    <property type="term" value="F:RNA binding"/>
    <property type="evidence" value="ECO:0007669"/>
    <property type="project" value="UniProtKB-KW"/>
</dbReference>
<comment type="function">
    <text evidence="1">One of the primary rRNA binding proteins, it binds specifically to the 5'-end of 16S ribosomal RNA.</text>
</comment>
<reference evidence="6" key="1">
    <citation type="journal article" date="2021" name="Eur. J. Phycol.">
        <title>High-throughput sequencing of the kelp Alaria (Phaeophyceae) reveals epi-endobiotic associations, including a likely phaeophycean parasite.</title>
        <authorList>
            <person name="Bringloe T.T."/>
            <person name="Sauermann R."/>
            <person name="Krause-Jensen D."/>
            <person name="Olesen B."/>
            <person name="Klimova A."/>
            <person name="Klochkova T.A."/>
            <person name="Verbruggen H."/>
        </authorList>
    </citation>
    <scope>NUCLEOTIDE SEQUENCE</scope>
</reference>
<keyword evidence="3 6" id="KW-0689">Ribosomal protein</keyword>
<gene>
    <name evidence="6" type="primary">rps17</name>
</gene>
<dbReference type="PANTHER" id="PTHR10744">
    <property type="entry name" value="40S RIBOSOMAL PROTEIN S11 FAMILY MEMBER"/>
    <property type="match status" value="1"/>
</dbReference>